<name>A0ABQ8FS52_9PEZI</name>
<dbReference type="Gene3D" id="3.50.50.60">
    <property type="entry name" value="FAD/NAD(P)-binding domain"/>
    <property type="match status" value="1"/>
</dbReference>
<evidence type="ECO:0000313" key="7">
    <source>
        <dbReference type="Proteomes" id="UP000774617"/>
    </source>
</evidence>
<dbReference type="Pfam" id="PF05199">
    <property type="entry name" value="GMC_oxred_C"/>
    <property type="match status" value="1"/>
</dbReference>
<gene>
    <name evidence="6" type="ORF">B0J12DRAFT_395641</name>
</gene>
<feature type="domain" description="Glucose-methanol-choline oxidoreductase C-terminal" evidence="5">
    <location>
        <begin position="502"/>
        <end position="636"/>
    </location>
</feature>
<dbReference type="Proteomes" id="UP000774617">
    <property type="component" value="Unassembled WGS sequence"/>
</dbReference>
<dbReference type="InterPro" id="IPR007867">
    <property type="entry name" value="GMC_OxRtase_C"/>
</dbReference>
<dbReference type="SUPFAM" id="SSF51905">
    <property type="entry name" value="FAD/NAD(P)-binding domain"/>
    <property type="match status" value="1"/>
</dbReference>
<evidence type="ECO:0000259" key="5">
    <source>
        <dbReference type="Pfam" id="PF05199"/>
    </source>
</evidence>
<feature type="compositionally biased region" description="Low complexity" evidence="2">
    <location>
        <begin position="649"/>
        <end position="661"/>
    </location>
</feature>
<evidence type="ECO:0000256" key="3">
    <source>
        <dbReference type="SAM" id="SignalP"/>
    </source>
</evidence>
<dbReference type="InterPro" id="IPR000172">
    <property type="entry name" value="GMC_OxRdtase_N"/>
</dbReference>
<feature type="chain" id="PRO_5046851501" evidence="3">
    <location>
        <begin position="24"/>
        <end position="669"/>
    </location>
</feature>
<dbReference type="PANTHER" id="PTHR11552">
    <property type="entry name" value="GLUCOSE-METHANOL-CHOLINE GMC OXIDOREDUCTASE"/>
    <property type="match status" value="1"/>
</dbReference>
<evidence type="ECO:0000313" key="6">
    <source>
        <dbReference type="EMBL" id="KAH7020653.1"/>
    </source>
</evidence>
<feature type="region of interest" description="Disordered" evidence="2">
    <location>
        <begin position="649"/>
        <end position="669"/>
    </location>
</feature>
<dbReference type="PANTHER" id="PTHR11552:SF100">
    <property type="entry name" value="DEHYDROGENASE, PUTATIVE (AFU_ORTHOLOGUE AFUA_5G00630)-RELATED"/>
    <property type="match status" value="1"/>
</dbReference>
<dbReference type="EMBL" id="JAGTJR010000067">
    <property type="protein sequence ID" value="KAH7020653.1"/>
    <property type="molecule type" value="Genomic_DNA"/>
</dbReference>
<dbReference type="InterPro" id="IPR012132">
    <property type="entry name" value="GMC_OxRdtase"/>
</dbReference>
<comment type="caution">
    <text evidence="6">The sequence shown here is derived from an EMBL/GenBank/DDBJ whole genome shotgun (WGS) entry which is preliminary data.</text>
</comment>
<protein>
    <submittedName>
        <fullName evidence="6">GMC oxidoreductase</fullName>
    </submittedName>
</protein>
<dbReference type="InterPro" id="IPR036188">
    <property type="entry name" value="FAD/NAD-bd_sf"/>
</dbReference>
<organism evidence="6 7">
    <name type="scientific">Macrophomina phaseolina</name>
    <dbReference type="NCBI Taxonomy" id="35725"/>
    <lineage>
        <taxon>Eukaryota</taxon>
        <taxon>Fungi</taxon>
        <taxon>Dikarya</taxon>
        <taxon>Ascomycota</taxon>
        <taxon>Pezizomycotina</taxon>
        <taxon>Dothideomycetes</taxon>
        <taxon>Dothideomycetes incertae sedis</taxon>
        <taxon>Botryosphaeriales</taxon>
        <taxon>Botryosphaeriaceae</taxon>
        <taxon>Macrophomina</taxon>
    </lineage>
</organism>
<evidence type="ECO:0000256" key="2">
    <source>
        <dbReference type="SAM" id="MobiDB-lite"/>
    </source>
</evidence>
<accession>A0ABQ8FS52</accession>
<dbReference type="PIRSF" id="PIRSF000137">
    <property type="entry name" value="Alcohol_oxidase"/>
    <property type="match status" value="1"/>
</dbReference>
<sequence>MLSPRTFGALAASTLLFPFASLAVDLDGYDYIVVGSGAGGGPLAARLALAGHSTLLLEAGDDQGQNQNYTIPAYSAKSSEDTALAWNFFVRHYADDERQARDFKTTYRTPDGGEYTGLNPPEGSEMLGTLYPRTGTLGGCTAHNALIAVYPHRSDFEYISTLTGDSSWGPDSMRQYFVRMEKNQYLLPGQAGHGYDGWLETETAPLSIVLEDTQLLSMLTGGAFALGNLTDNIINIGTLLAGDANADTEARDKKPAYYQIPLSTNDAHRTGSREFVVAVRDAKNEDGSKKYPLEVRLNTYVTKVTFDETVSPPRATGVEFLDGQYLYRASPRSSASNAGTPGTAKADKEVIVAGGVYNSPQLLKLSGVGPADELNKFDIPVISDLPGVGTNLQDHYEISVQARMPTNWTAFGGCTFGYSGPDDPCVTRWETPVLGDRGIYSSSGLAATMFYKSTATADDSYDIFAFGGPVNFRGYFPNYAYNATIEHDWFSWAILKAHPRNTAGTVALRSADPLDMPEITFNYFDTGVGDYSADLQALYEAVELARDAFDRQLVNVTEVLPGPDVQGQAAIEQYAKDVAWGHHASSTCPIGADDDPMAVLDSKFRVRGVQGLRVVDASVYPRIPGTFTAVSTYMVAEKAADDILAAASETASNSTGSAATSKRSVRLQG</sequence>
<dbReference type="SUPFAM" id="SSF54373">
    <property type="entry name" value="FAD-linked reductases, C-terminal domain"/>
    <property type="match status" value="1"/>
</dbReference>
<feature type="signal peptide" evidence="3">
    <location>
        <begin position="1"/>
        <end position="23"/>
    </location>
</feature>
<feature type="domain" description="Glucose-methanol-choline oxidoreductase N-terminal" evidence="4">
    <location>
        <begin position="293"/>
        <end position="396"/>
    </location>
</feature>
<comment type="similarity">
    <text evidence="1">Belongs to the GMC oxidoreductase family.</text>
</comment>
<reference evidence="6 7" key="1">
    <citation type="journal article" date="2021" name="Nat. Commun.">
        <title>Genetic determinants of endophytism in the Arabidopsis root mycobiome.</title>
        <authorList>
            <person name="Mesny F."/>
            <person name="Miyauchi S."/>
            <person name="Thiergart T."/>
            <person name="Pickel B."/>
            <person name="Atanasova L."/>
            <person name="Karlsson M."/>
            <person name="Huettel B."/>
            <person name="Barry K.W."/>
            <person name="Haridas S."/>
            <person name="Chen C."/>
            <person name="Bauer D."/>
            <person name="Andreopoulos W."/>
            <person name="Pangilinan J."/>
            <person name="LaButti K."/>
            <person name="Riley R."/>
            <person name="Lipzen A."/>
            <person name="Clum A."/>
            <person name="Drula E."/>
            <person name="Henrissat B."/>
            <person name="Kohler A."/>
            <person name="Grigoriev I.V."/>
            <person name="Martin F.M."/>
            <person name="Hacquard S."/>
        </authorList>
    </citation>
    <scope>NUCLEOTIDE SEQUENCE [LARGE SCALE GENOMIC DNA]</scope>
    <source>
        <strain evidence="6 7">MPI-SDFR-AT-0080</strain>
    </source>
</reference>
<evidence type="ECO:0000256" key="1">
    <source>
        <dbReference type="ARBA" id="ARBA00010790"/>
    </source>
</evidence>
<keyword evidence="7" id="KW-1185">Reference proteome</keyword>
<keyword evidence="3" id="KW-0732">Signal</keyword>
<evidence type="ECO:0000259" key="4">
    <source>
        <dbReference type="Pfam" id="PF00732"/>
    </source>
</evidence>
<dbReference type="Gene3D" id="3.30.560.10">
    <property type="entry name" value="Glucose Oxidase, domain 3"/>
    <property type="match status" value="1"/>
</dbReference>
<dbReference type="Pfam" id="PF00732">
    <property type="entry name" value="GMC_oxred_N"/>
    <property type="match status" value="1"/>
</dbReference>
<proteinExistence type="inferred from homology"/>